<dbReference type="OMA" id="ENAREEH"/>
<feature type="compositionally biased region" description="Acidic residues" evidence="1">
    <location>
        <begin position="58"/>
        <end position="76"/>
    </location>
</feature>
<dbReference type="InParanoid" id="A0A665X581"/>
<dbReference type="GO" id="GO:0000408">
    <property type="term" value="C:EKC/KEOPS complex"/>
    <property type="evidence" value="ECO:0007669"/>
    <property type="project" value="InterPro"/>
</dbReference>
<reference evidence="2" key="1">
    <citation type="submission" date="2021-04" db="EMBL/GenBank/DDBJ databases">
        <authorList>
            <consortium name="Wellcome Sanger Institute Data Sharing"/>
        </authorList>
    </citation>
    <scope>NUCLEOTIDE SEQUENCE [LARGE SCALE GENOMIC DNA]</scope>
</reference>
<proteinExistence type="predicted"/>
<dbReference type="Proteomes" id="UP000472264">
    <property type="component" value="Chromosome 24"/>
</dbReference>
<evidence type="ECO:0000313" key="3">
    <source>
        <dbReference type="Proteomes" id="UP000472264"/>
    </source>
</evidence>
<reference evidence="2" key="2">
    <citation type="submission" date="2025-08" db="UniProtKB">
        <authorList>
            <consortium name="Ensembl"/>
        </authorList>
    </citation>
    <scope>IDENTIFICATION</scope>
</reference>
<organism evidence="2 3">
    <name type="scientific">Echeneis naucrates</name>
    <name type="common">Live sharksucker</name>
    <dbReference type="NCBI Taxonomy" id="173247"/>
    <lineage>
        <taxon>Eukaryota</taxon>
        <taxon>Metazoa</taxon>
        <taxon>Chordata</taxon>
        <taxon>Craniata</taxon>
        <taxon>Vertebrata</taxon>
        <taxon>Euteleostomi</taxon>
        <taxon>Actinopterygii</taxon>
        <taxon>Neopterygii</taxon>
        <taxon>Teleostei</taxon>
        <taxon>Neoteleostei</taxon>
        <taxon>Acanthomorphata</taxon>
        <taxon>Carangaria</taxon>
        <taxon>Carangiformes</taxon>
        <taxon>Echeneidae</taxon>
        <taxon>Echeneis</taxon>
    </lineage>
</organism>
<dbReference type="InterPro" id="IPR027893">
    <property type="entry name" value="GON7_meta"/>
</dbReference>
<evidence type="ECO:0000313" key="2">
    <source>
        <dbReference type="Ensembl" id="ENSENLP00000051458.1"/>
    </source>
</evidence>
<protein>
    <submittedName>
        <fullName evidence="2">Uncharacterized protein</fullName>
    </submittedName>
</protein>
<dbReference type="Pfam" id="PF15387">
    <property type="entry name" value="DUF4611"/>
    <property type="match status" value="1"/>
</dbReference>
<evidence type="ECO:0000256" key="1">
    <source>
        <dbReference type="SAM" id="MobiDB-lite"/>
    </source>
</evidence>
<dbReference type="AlphaFoldDB" id="A0A665X581"/>
<name>A0A665X581_ECHNA</name>
<sequence length="93" mass="10279">MANVTAELKYRDGHKEKIFVKVQNNLNSLIHGVNDVNTSVSRLLSELVELEKAQGDCAEGESLVEDEDSDEDDSEPEGPQNSELQPPAKRSKI</sequence>
<feature type="region of interest" description="Disordered" evidence="1">
    <location>
        <begin position="54"/>
        <end position="93"/>
    </location>
</feature>
<accession>A0A665X581</accession>
<keyword evidence="3" id="KW-1185">Reference proteome</keyword>
<reference evidence="2" key="3">
    <citation type="submission" date="2025-09" db="UniProtKB">
        <authorList>
            <consortium name="Ensembl"/>
        </authorList>
    </citation>
    <scope>IDENTIFICATION</scope>
</reference>
<dbReference type="Ensembl" id="ENSENLT00000052707.1">
    <property type="protein sequence ID" value="ENSENLP00000051458.1"/>
    <property type="gene ID" value="ENSENLG00000021577.1"/>
</dbReference>